<sequence length="204" mass="22456">MPLLIKIIVAFALSAIGVGISQIPVPAEPVNEITFIERYEAVGGFGQFMADLYRFVPPVPTTTPPAPVYKHGDCTWLPALALEAGWQPNQIEQLTEIALRESGCCPRRIGGQKVLPDCTPNGFSETNHMSDSGLLQNNGINWDLTRNPYAPICLEMGVCTQEPLLDPLTNLKAGKLLFDYWQKTAGNGWLPWDICNRTNTCQKA</sequence>
<proteinExistence type="predicted"/>
<protein>
    <recommendedName>
        <fullName evidence="4">Transglycosylase SLT domain 1</fullName>
    </recommendedName>
</protein>
<evidence type="ECO:0008006" key="4">
    <source>
        <dbReference type="Google" id="ProtNLM"/>
    </source>
</evidence>
<organism evidence="3">
    <name type="scientific">uncultured Caudovirales phage</name>
    <dbReference type="NCBI Taxonomy" id="2100421"/>
    <lineage>
        <taxon>Viruses</taxon>
        <taxon>Duplodnaviria</taxon>
        <taxon>Heunggongvirae</taxon>
        <taxon>Uroviricota</taxon>
        <taxon>Caudoviricetes</taxon>
        <taxon>Peduoviridae</taxon>
        <taxon>Maltschvirus</taxon>
        <taxon>Maltschvirus maltsch</taxon>
    </lineage>
</organism>
<dbReference type="EMBL" id="LR798350">
    <property type="protein sequence ID" value="CAB5225741.1"/>
    <property type="molecule type" value="Genomic_DNA"/>
</dbReference>
<dbReference type="EMBL" id="LR796929">
    <property type="protein sequence ID" value="CAB4175939.1"/>
    <property type="molecule type" value="Genomic_DNA"/>
</dbReference>
<evidence type="ECO:0000313" key="2">
    <source>
        <dbReference type="EMBL" id="CAB4217294.1"/>
    </source>
</evidence>
<dbReference type="EMBL" id="LR797451">
    <property type="protein sequence ID" value="CAB4217294.1"/>
    <property type="molecule type" value="Genomic_DNA"/>
</dbReference>
<accession>A0A6J7XD15</accession>
<reference evidence="3" key="1">
    <citation type="submission" date="2020-05" db="EMBL/GenBank/DDBJ databases">
        <authorList>
            <person name="Chiriac C."/>
            <person name="Salcher M."/>
            <person name="Ghai R."/>
            <person name="Kavagutti S V."/>
        </authorList>
    </citation>
    <scope>NUCLEOTIDE SEQUENCE</scope>
</reference>
<gene>
    <name evidence="2" type="ORF">UFOVP1503_18</name>
    <name evidence="3" type="ORF">UFOVP1505_8</name>
    <name evidence="1" type="ORF">UFOVP979_18</name>
</gene>
<name>A0A6J7XD15_9CAUD</name>
<evidence type="ECO:0000313" key="1">
    <source>
        <dbReference type="EMBL" id="CAB4175939.1"/>
    </source>
</evidence>
<evidence type="ECO:0000313" key="3">
    <source>
        <dbReference type="EMBL" id="CAB5225741.1"/>
    </source>
</evidence>